<dbReference type="Proteomes" id="UP000199300">
    <property type="component" value="Unassembled WGS sequence"/>
</dbReference>
<proteinExistence type="predicted"/>
<keyword evidence="1" id="KW-0812">Transmembrane</keyword>
<keyword evidence="1" id="KW-0472">Membrane</keyword>
<dbReference type="AlphaFoldDB" id="A0A1H8TUG9"/>
<feature type="transmembrane region" description="Helical" evidence="1">
    <location>
        <begin position="214"/>
        <end position="234"/>
    </location>
</feature>
<dbReference type="RefSeq" id="WP_091500372.1">
    <property type="nucleotide sequence ID" value="NZ_FODJ01000020.1"/>
</dbReference>
<protein>
    <submittedName>
        <fullName evidence="2">Uncharacterized protein</fullName>
    </submittedName>
</protein>
<feature type="transmembrane region" description="Helical" evidence="1">
    <location>
        <begin position="39"/>
        <end position="72"/>
    </location>
</feature>
<dbReference type="EMBL" id="FODJ01000020">
    <property type="protein sequence ID" value="SEO94485.1"/>
    <property type="molecule type" value="Genomic_DNA"/>
</dbReference>
<evidence type="ECO:0000256" key="1">
    <source>
        <dbReference type="SAM" id="Phobius"/>
    </source>
</evidence>
<dbReference type="OrthoDB" id="2809983at2"/>
<evidence type="ECO:0000313" key="2">
    <source>
        <dbReference type="EMBL" id="SEO94485.1"/>
    </source>
</evidence>
<dbReference type="STRING" id="872970.SAMN04488134_1206"/>
<reference evidence="2 3" key="1">
    <citation type="submission" date="2016-10" db="EMBL/GenBank/DDBJ databases">
        <authorList>
            <person name="de Groot N.N."/>
        </authorList>
    </citation>
    <scope>NUCLEOTIDE SEQUENCE [LARGE SCALE GENOMIC DNA]</scope>
    <source>
        <strain evidence="2 3">CGMCC 1.10434</strain>
    </source>
</reference>
<name>A0A1H8TUG9_9BACI</name>
<keyword evidence="3" id="KW-1185">Reference proteome</keyword>
<keyword evidence="1" id="KW-1133">Transmembrane helix</keyword>
<accession>A0A1H8TUG9</accession>
<organism evidence="2 3">
    <name type="scientific">Amphibacillus marinus</name>
    <dbReference type="NCBI Taxonomy" id="872970"/>
    <lineage>
        <taxon>Bacteria</taxon>
        <taxon>Bacillati</taxon>
        <taxon>Bacillota</taxon>
        <taxon>Bacilli</taxon>
        <taxon>Bacillales</taxon>
        <taxon>Bacillaceae</taxon>
        <taxon>Amphibacillus</taxon>
    </lineage>
</organism>
<gene>
    <name evidence="2" type="ORF">SAMN04488134_1206</name>
</gene>
<sequence length="241" mass="28395">MKEKLQKLYHKLAEKDLESMLIKMRYDEEKFYQIQQKRVANFAIMLLISGVLSVFSIVFTAFGLALAIYQWMSKFRYIQKSYKNFLFQQQLSFSKFTRMLIPYLYQENATLYNAFNRMLLRMEEGFVKDCLERLIIEMNDNPNSAVPFEHFAASASGTDEATLFMHTLYDYQQNSFDRSIIQELGRMASEELFKGVDEIIAFKLGRFNLFPTKLTMINLIIVMGYMIAVFVEMLKQLITGY</sequence>
<evidence type="ECO:0000313" key="3">
    <source>
        <dbReference type="Proteomes" id="UP000199300"/>
    </source>
</evidence>